<name>X1LSW5_9ZZZZ</name>
<protein>
    <recommendedName>
        <fullName evidence="2">Phosphoribosylglycinamide synthetase C-domain domain-containing protein</fullName>
    </recommendedName>
</protein>
<comment type="caution">
    <text evidence="1">The sequence shown here is derived from an EMBL/GenBank/DDBJ whole genome shotgun (WGS) entry which is preliminary data.</text>
</comment>
<evidence type="ECO:0008006" key="2">
    <source>
        <dbReference type="Google" id="ProtNLM"/>
    </source>
</evidence>
<dbReference type="InterPro" id="IPR037123">
    <property type="entry name" value="PRibGlycinamide_synth_C_sf"/>
</dbReference>
<dbReference type="EMBL" id="BARV01016025">
    <property type="protein sequence ID" value="GAI22193.1"/>
    <property type="molecule type" value="Genomic_DNA"/>
</dbReference>
<sequence length="33" mass="3951">NIAEARKRVYAELPDIYFEGCYYRKDIALREIA</sequence>
<organism evidence="1">
    <name type="scientific">marine sediment metagenome</name>
    <dbReference type="NCBI Taxonomy" id="412755"/>
    <lineage>
        <taxon>unclassified sequences</taxon>
        <taxon>metagenomes</taxon>
        <taxon>ecological metagenomes</taxon>
    </lineage>
</organism>
<reference evidence="1" key="1">
    <citation type="journal article" date="2014" name="Front. Microbiol.">
        <title>High frequency of phylogenetically diverse reductive dehalogenase-homologous genes in deep subseafloor sedimentary metagenomes.</title>
        <authorList>
            <person name="Kawai M."/>
            <person name="Futagami T."/>
            <person name="Toyoda A."/>
            <person name="Takaki Y."/>
            <person name="Nishi S."/>
            <person name="Hori S."/>
            <person name="Arai W."/>
            <person name="Tsubouchi T."/>
            <person name="Morono Y."/>
            <person name="Uchiyama I."/>
            <person name="Ito T."/>
            <person name="Fujiyama A."/>
            <person name="Inagaki F."/>
            <person name="Takami H."/>
        </authorList>
    </citation>
    <scope>NUCLEOTIDE SEQUENCE</scope>
    <source>
        <strain evidence="1">Expedition CK06-06</strain>
    </source>
</reference>
<dbReference type="InterPro" id="IPR011054">
    <property type="entry name" value="Rudment_hybrid_motif"/>
</dbReference>
<dbReference type="AlphaFoldDB" id="X1LSW5"/>
<dbReference type="GO" id="GO:0004637">
    <property type="term" value="F:phosphoribosylamine-glycine ligase activity"/>
    <property type="evidence" value="ECO:0007669"/>
    <property type="project" value="InterPro"/>
</dbReference>
<gene>
    <name evidence="1" type="ORF">S06H3_27596</name>
</gene>
<dbReference type="Gene3D" id="3.90.600.10">
    <property type="entry name" value="Phosphoribosylglycinamide synthetase, C-terminal domain"/>
    <property type="match status" value="1"/>
</dbReference>
<dbReference type="SUPFAM" id="SSF51246">
    <property type="entry name" value="Rudiment single hybrid motif"/>
    <property type="match status" value="1"/>
</dbReference>
<evidence type="ECO:0000313" key="1">
    <source>
        <dbReference type="EMBL" id="GAI22193.1"/>
    </source>
</evidence>
<accession>X1LSW5</accession>
<proteinExistence type="predicted"/>
<dbReference type="GO" id="GO:0009113">
    <property type="term" value="P:purine nucleobase biosynthetic process"/>
    <property type="evidence" value="ECO:0007669"/>
    <property type="project" value="InterPro"/>
</dbReference>
<feature type="non-terminal residue" evidence="1">
    <location>
        <position position="1"/>
    </location>
</feature>